<gene>
    <name evidence="2" type="ORF">I8748_02675</name>
</gene>
<dbReference type="Proteomes" id="UP000632766">
    <property type="component" value="Unassembled WGS sequence"/>
</dbReference>
<protein>
    <submittedName>
        <fullName evidence="2">Chemotaxis protein CheW</fullName>
    </submittedName>
</protein>
<reference evidence="2 3" key="1">
    <citation type="journal article" date="2021" name="Int. J. Syst. Evol. Microbiol.">
        <title>Amazonocrinis nigriterrae gen. nov., sp. nov., Atlanticothrix silvestris gen. nov., sp. nov. and Dendronalium phyllosphericum gen. nov., sp. nov., nostocacean cyanobacteria from Brazilian environments.</title>
        <authorList>
            <person name="Alvarenga D.O."/>
            <person name="Andreote A.P.D."/>
            <person name="Branco L.H.Z."/>
            <person name="Delbaje E."/>
            <person name="Cruz R.B."/>
            <person name="Varani A.M."/>
            <person name="Fiore M.F."/>
        </authorList>
    </citation>
    <scope>NUCLEOTIDE SEQUENCE [LARGE SCALE GENOMIC DNA]</scope>
    <source>
        <strain evidence="2 3">CENA67</strain>
    </source>
</reference>
<evidence type="ECO:0000259" key="1">
    <source>
        <dbReference type="Pfam" id="PF01584"/>
    </source>
</evidence>
<evidence type="ECO:0000313" key="2">
    <source>
        <dbReference type="EMBL" id="MBH8561095.1"/>
    </source>
</evidence>
<dbReference type="InterPro" id="IPR002545">
    <property type="entry name" value="CheW-lke_dom"/>
</dbReference>
<proteinExistence type="predicted"/>
<feature type="domain" description="CheW-like" evidence="1">
    <location>
        <begin position="10"/>
        <end position="152"/>
    </location>
</feature>
<dbReference type="EMBL" id="JAECZC010000002">
    <property type="protein sequence ID" value="MBH8561095.1"/>
    <property type="molecule type" value="Genomic_DNA"/>
</dbReference>
<sequence>MTKYLAKEKYITFKVSTYILALPIDSVFKVVTCPDDLSQTLRATKLAQMGQRTVMLFNLYSYLECNHDRNQQENDHSGRFLIIAQGRIGELYGIQVDAPPNMLSISETSIQPIPQSFHHIGLPTWVSRIAILNQKGEPITILMLDINQAFASKS</sequence>
<dbReference type="AlphaFoldDB" id="A0A8J7HPK1"/>
<comment type="caution">
    <text evidence="2">The sequence shown here is derived from an EMBL/GenBank/DDBJ whole genome shotgun (WGS) entry which is preliminary data.</text>
</comment>
<evidence type="ECO:0000313" key="3">
    <source>
        <dbReference type="Proteomes" id="UP000632766"/>
    </source>
</evidence>
<dbReference type="SUPFAM" id="SSF50341">
    <property type="entry name" value="CheW-like"/>
    <property type="match status" value="1"/>
</dbReference>
<dbReference type="InterPro" id="IPR036061">
    <property type="entry name" value="CheW-like_dom_sf"/>
</dbReference>
<dbReference type="GO" id="GO:0006935">
    <property type="term" value="P:chemotaxis"/>
    <property type="evidence" value="ECO:0007669"/>
    <property type="project" value="InterPro"/>
</dbReference>
<dbReference type="GO" id="GO:0007165">
    <property type="term" value="P:signal transduction"/>
    <property type="evidence" value="ECO:0007669"/>
    <property type="project" value="InterPro"/>
</dbReference>
<organism evidence="2 3">
    <name type="scientific">Amazonocrinis nigriterrae CENA67</name>
    <dbReference type="NCBI Taxonomy" id="2794033"/>
    <lineage>
        <taxon>Bacteria</taxon>
        <taxon>Bacillati</taxon>
        <taxon>Cyanobacteriota</taxon>
        <taxon>Cyanophyceae</taxon>
        <taxon>Nostocales</taxon>
        <taxon>Nostocaceae</taxon>
        <taxon>Amazonocrinis</taxon>
        <taxon>Amazonocrinis nigriterrae</taxon>
    </lineage>
</organism>
<keyword evidence="3" id="KW-1185">Reference proteome</keyword>
<accession>A0A8J7HPK1</accession>
<dbReference type="Pfam" id="PF01584">
    <property type="entry name" value="CheW"/>
    <property type="match status" value="1"/>
</dbReference>
<name>A0A8J7HPK1_9NOST</name>